<evidence type="ECO:0000313" key="1">
    <source>
        <dbReference type="EMBL" id="SES23908.1"/>
    </source>
</evidence>
<dbReference type="Proteomes" id="UP000198929">
    <property type="component" value="Unassembled WGS sequence"/>
</dbReference>
<gene>
    <name evidence="1" type="ORF">SAMN05661109_02361</name>
</gene>
<name>A0A1H9VQS6_9CORY</name>
<proteinExistence type="predicted"/>
<dbReference type="EMBL" id="FOGQ01000013">
    <property type="protein sequence ID" value="SES23908.1"/>
    <property type="molecule type" value="Genomic_DNA"/>
</dbReference>
<organism evidence="1 2">
    <name type="scientific">Corynebacterium cystitidis DSM 20524</name>
    <dbReference type="NCBI Taxonomy" id="1121357"/>
    <lineage>
        <taxon>Bacteria</taxon>
        <taxon>Bacillati</taxon>
        <taxon>Actinomycetota</taxon>
        <taxon>Actinomycetes</taxon>
        <taxon>Mycobacteriales</taxon>
        <taxon>Corynebacteriaceae</taxon>
        <taxon>Corynebacterium</taxon>
    </lineage>
</organism>
<dbReference type="AlphaFoldDB" id="A0A1H9VQS6"/>
<evidence type="ECO:0000313" key="2">
    <source>
        <dbReference type="Proteomes" id="UP000198929"/>
    </source>
</evidence>
<sequence length="154" mass="17860">MDLPTEGPVSLEMVELAARIVDTSGALEMLADWDKVDNPTRYRGGRKPYIQPRGALILLVLVGLLGKPLYVSEAAEILRFRLPGKAWQEIGLNLSHFDDRQNVQWYFRLWRTIKHTIRRVIDPYPETPHHGRLTPEKYEELRATRDPTFIGQRK</sequence>
<keyword evidence="2" id="KW-1185">Reference proteome</keyword>
<reference evidence="2" key="1">
    <citation type="submission" date="2016-10" db="EMBL/GenBank/DDBJ databases">
        <authorList>
            <person name="Varghese N."/>
            <person name="Submissions S."/>
        </authorList>
    </citation>
    <scope>NUCLEOTIDE SEQUENCE [LARGE SCALE GENOMIC DNA]</scope>
    <source>
        <strain evidence="2">DSM 20524</strain>
    </source>
</reference>
<accession>A0A1H9VQS6</accession>
<feature type="non-terminal residue" evidence="1">
    <location>
        <position position="154"/>
    </location>
</feature>
<protein>
    <submittedName>
        <fullName evidence="1">Uncharacterized protein</fullName>
    </submittedName>
</protein>